<sequence>MDRGLQWSRPASLLLLGAAFLATAAVASANPAYNPDPYSVVDNFNRAVHRSTSPRRALSSEKKEKKQKYNGPCLATNPIDRCWRCRKDWATDRQRLARCAKGFGRGATGGLHGKIYIVTDPSDEDFTNPRPGTLRWGVVQLEPLWIIFARDMIINPTQEIITDRDGRFGPRGPNRPSRAISHLPLPLLPPPGPDTYRLVSSSLRRGRRHLPPFLRWPAQFISSGAHRFCF</sequence>
<protein>
    <submittedName>
        <fullName evidence="7">Predicted protein</fullName>
    </submittedName>
</protein>
<dbReference type="PANTHER" id="PTHR31683">
    <property type="entry name" value="PECTATE LYASE 18-RELATED"/>
    <property type="match status" value="1"/>
</dbReference>
<keyword evidence="3" id="KW-0325">Glycoprotein</keyword>
<feature type="signal peptide" evidence="5">
    <location>
        <begin position="1"/>
        <end position="29"/>
    </location>
</feature>
<proteinExistence type="evidence at transcript level"/>
<feature type="domain" description="Pectate lyase N-terminal" evidence="6">
    <location>
        <begin position="22"/>
        <end position="56"/>
    </location>
</feature>
<name>F2EFL1_HORVV</name>
<organism evidence="7">
    <name type="scientific">Hordeum vulgare subsp. vulgare</name>
    <name type="common">Domesticated barley</name>
    <dbReference type="NCBI Taxonomy" id="112509"/>
    <lineage>
        <taxon>Eukaryota</taxon>
        <taxon>Viridiplantae</taxon>
        <taxon>Streptophyta</taxon>
        <taxon>Embryophyta</taxon>
        <taxon>Tracheophyta</taxon>
        <taxon>Spermatophyta</taxon>
        <taxon>Magnoliopsida</taxon>
        <taxon>Liliopsida</taxon>
        <taxon>Poales</taxon>
        <taxon>Poaceae</taxon>
        <taxon>BOP clade</taxon>
        <taxon>Pooideae</taxon>
        <taxon>Triticodae</taxon>
        <taxon>Triticeae</taxon>
        <taxon>Hordeinae</taxon>
        <taxon>Hordeum</taxon>
    </lineage>
</organism>
<dbReference type="InterPro" id="IPR007524">
    <property type="entry name" value="Pec_lyase_N"/>
</dbReference>
<dbReference type="InterPro" id="IPR011050">
    <property type="entry name" value="Pectin_lyase_fold/virulence"/>
</dbReference>
<comment type="similarity">
    <text evidence="1">Belongs to the polysaccharide lyase 1 family.</text>
</comment>
<dbReference type="PANTHER" id="PTHR31683:SF208">
    <property type="entry name" value="PECTATE LYASE"/>
    <property type="match status" value="1"/>
</dbReference>
<dbReference type="Pfam" id="PF04431">
    <property type="entry name" value="Pec_lyase_N"/>
    <property type="match status" value="1"/>
</dbReference>
<keyword evidence="2 5" id="KW-0732">Signal</keyword>
<dbReference type="Gene3D" id="2.160.20.10">
    <property type="entry name" value="Single-stranded right-handed beta-helix, Pectin lyase-like"/>
    <property type="match status" value="1"/>
</dbReference>
<evidence type="ECO:0000256" key="1">
    <source>
        <dbReference type="ARBA" id="ARBA00010980"/>
    </source>
</evidence>
<dbReference type="AlphaFoldDB" id="F2EFL1"/>
<evidence type="ECO:0000313" key="7">
    <source>
        <dbReference type="EMBL" id="BAK06133.1"/>
    </source>
</evidence>
<feature type="region of interest" description="Disordered" evidence="4">
    <location>
        <begin position="163"/>
        <end position="184"/>
    </location>
</feature>
<reference evidence="7" key="1">
    <citation type="journal article" date="2011" name="Plant Physiol.">
        <title>Comprehensive sequence analysis of 24,783 barley full-length cDNAs derived from 12 clone libraries.</title>
        <authorList>
            <person name="Matsumoto T."/>
            <person name="Tanaka T."/>
            <person name="Sakai H."/>
            <person name="Amano N."/>
            <person name="Kanamori H."/>
            <person name="Kurita K."/>
            <person name="Kikuta A."/>
            <person name="Kamiya K."/>
            <person name="Yamamoto M."/>
            <person name="Ikawa H."/>
            <person name="Fujii N."/>
            <person name="Hori K."/>
            <person name="Itoh T."/>
            <person name="Sato K."/>
        </authorList>
    </citation>
    <scope>NUCLEOTIDE SEQUENCE</scope>
    <source>
        <tissue evidence="7">Flower</tissue>
    </source>
</reference>
<dbReference type="InterPro" id="IPR012334">
    <property type="entry name" value="Pectin_lyas_fold"/>
</dbReference>
<dbReference type="PRINTS" id="PR00807">
    <property type="entry name" value="AMBALLERGEN"/>
</dbReference>
<dbReference type="InterPro" id="IPR018082">
    <property type="entry name" value="AmbAllergen"/>
</dbReference>
<dbReference type="SUPFAM" id="SSF51126">
    <property type="entry name" value="Pectin lyase-like"/>
    <property type="match status" value="1"/>
</dbReference>
<evidence type="ECO:0000256" key="5">
    <source>
        <dbReference type="SAM" id="SignalP"/>
    </source>
</evidence>
<evidence type="ECO:0000259" key="6">
    <source>
        <dbReference type="Pfam" id="PF04431"/>
    </source>
</evidence>
<evidence type="ECO:0000256" key="2">
    <source>
        <dbReference type="ARBA" id="ARBA00022729"/>
    </source>
</evidence>
<evidence type="ECO:0000256" key="3">
    <source>
        <dbReference type="ARBA" id="ARBA00023180"/>
    </source>
</evidence>
<accession>F2EFL1</accession>
<feature type="chain" id="PRO_5003278040" evidence="5">
    <location>
        <begin position="30"/>
        <end position="230"/>
    </location>
</feature>
<evidence type="ECO:0000256" key="4">
    <source>
        <dbReference type="SAM" id="MobiDB-lite"/>
    </source>
</evidence>
<dbReference type="InterPro" id="IPR045032">
    <property type="entry name" value="PEL"/>
</dbReference>
<feature type="region of interest" description="Disordered" evidence="4">
    <location>
        <begin position="51"/>
        <end position="70"/>
    </location>
</feature>
<dbReference type="EMBL" id="AK374937">
    <property type="protein sequence ID" value="BAK06133.1"/>
    <property type="molecule type" value="mRNA"/>
</dbReference>
<dbReference type="GO" id="GO:0030570">
    <property type="term" value="F:pectate lyase activity"/>
    <property type="evidence" value="ECO:0007669"/>
    <property type="project" value="InterPro"/>
</dbReference>